<name>A0AAE1PHB2_9EUCA</name>
<keyword evidence="3" id="KW-1185">Reference proteome</keyword>
<evidence type="ECO:0000313" key="2">
    <source>
        <dbReference type="EMBL" id="KAK4307631.1"/>
    </source>
</evidence>
<evidence type="ECO:0000256" key="1">
    <source>
        <dbReference type="SAM" id="MobiDB-lite"/>
    </source>
</evidence>
<sequence>MSFAVLTCDSRGSPASVGITHRSGILTAATRGRSRNPLSGGGTFSHTAWLLSTTMTKRRPSSPVSEQARSRRRVRSSSVGDILVHSVSEGNQVHQEHLHTGASQSLSDQHPTSSCSTDTSWTNTNIFFQQPGRRQQVYEKEQFSHKPNSSREKQQMQQDVDVSLIMEHIHRLVSTPDPSLKPVTHAETSKRSKWWCVSGGFDVLFPPRLAPPTTSPHYT</sequence>
<comment type="caution">
    <text evidence="2">The sequence shown here is derived from an EMBL/GenBank/DDBJ whole genome shotgun (WGS) entry which is preliminary data.</text>
</comment>
<evidence type="ECO:0000313" key="3">
    <source>
        <dbReference type="Proteomes" id="UP001292094"/>
    </source>
</evidence>
<proteinExistence type="predicted"/>
<dbReference type="EMBL" id="JAWZYT010001986">
    <property type="protein sequence ID" value="KAK4307631.1"/>
    <property type="molecule type" value="Genomic_DNA"/>
</dbReference>
<feature type="compositionally biased region" description="Polar residues" evidence="1">
    <location>
        <begin position="101"/>
        <end position="122"/>
    </location>
</feature>
<reference evidence="2" key="1">
    <citation type="submission" date="2023-11" db="EMBL/GenBank/DDBJ databases">
        <title>Genome assemblies of two species of porcelain crab, Petrolisthes cinctipes and Petrolisthes manimaculis (Anomura: Porcellanidae).</title>
        <authorList>
            <person name="Angst P."/>
        </authorList>
    </citation>
    <scope>NUCLEOTIDE SEQUENCE</scope>
    <source>
        <strain evidence="2">PB745_02</strain>
        <tissue evidence="2">Gill</tissue>
    </source>
</reference>
<protein>
    <submittedName>
        <fullName evidence="2">Uncharacterized protein</fullName>
    </submittedName>
</protein>
<organism evidence="2 3">
    <name type="scientific">Petrolisthes manimaculis</name>
    <dbReference type="NCBI Taxonomy" id="1843537"/>
    <lineage>
        <taxon>Eukaryota</taxon>
        <taxon>Metazoa</taxon>
        <taxon>Ecdysozoa</taxon>
        <taxon>Arthropoda</taxon>
        <taxon>Crustacea</taxon>
        <taxon>Multicrustacea</taxon>
        <taxon>Malacostraca</taxon>
        <taxon>Eumalacostraca</taxon>
        <taxon>Eucarida</taxon>
        <taxon>Decapoda</taxon>
        <taxon>Pleocyemata</taxon>
        <taxon>Anomura</taxon>
        <taxon>Galatheoidea</taxon>
        <taxon>Porcellanidae</taxon>
        <taxon>Petrolisthes</taxon>
    </lineage>
</organism>
<accession>A0AAE1PHB2</accession>
<dbReference type="AlphaFoldDB" id="A0AAE1PHB2"/>
<dbReference type="Proteomes" id="UP001292094">
    <property type="component" value="Unassembled WGS sequence"/>
</dbReference>
<gene>
    <name evidence="2" type="ORF">Pmani_020623</name>
</gene>
<feature type="region of interest" description="Disordered" evidence="1">
    <location>
        <begin position="53"/>
        <end position="122"/>
    </location>
</feature>